<proteinExistence type="predicted"/>
<dbReference type="HOGENOM" id="CLU_826028_0_0_6"/>
<dbReference type="Proteomes" id="UP000015503">
    <property type="component" value="Chromosome"/>
</dbReference>
<evidence type="ECO:0000313" key="1">
    <source>
        <dbReference type="EMBL" id="BAN47888.1"/>
    </source>
</evidence>
<dbReference type="RefSeq" id="WP_016492088.1">
    <property type="nucleotide sequence ID" value="NC_021499.1"/>
</dbReference>
<dbReference type="AlphaFoldDB" id="S6AQ62"/>
<dbReference type="OrthoDB" id="5366218at2"/>
<sequence length="336" mass="38562">MNKPTEHNFATHPIVVLELPLTKTTRILHVEQVILKFGARSLDFGAFCYALRSGKPRRFGQSREVVLDSFLRQRPTQILQLTKALSSLITDGGRRMATACGYAQCLKSFLDWADANGLHDCLSGGEATRGAYLEWADYTRERYRRQAITEHTHNMRLHFIGELLEATTGLENIQRGTRKIKKRWNPIGTTEPLAAHDFAHAMALNQALFDGLCDLVLEQRPFPYKLVLPASLGWADNHLWLFPIHRWKLPPHQWGAEREKYKYPCWAYDFASGRLATPDEIAHRYSMGRVRSTRRKVAKKLIARAQAIISAANADEHYWIRRRLGMIAQFESPRLS</sequence>
<dbReference type="KEGG" id="pre:PCA10_21560"/>
<reference evidence="1 2" key="1">
    <citation type="journal article" date="2013" name="Genome Announc.">
        <title>Complete Genome Sequence of the Carbazole Degrader Pseudomonas resinovorans Strain CA10 (NBRC 106553).</title>
        <authorList>
            <person name="Shintani M."/>
            <person name="Hosoyama A."/>
            <person name="Ohji S."/>
            <person name="Tsuchikane K."/>
            <person name="Takarada H."/>
            <person name="Yamazoe A."/>
            <person name="Fujita N."/>
            <person name="Nojiri H."/>
        </authorList>
    </citation>
    <scope>NUCLEOTIDE SEQUENCE [LARGE SCALE GENOMIC DNA]</scope>
    <source>
        <strain evidence="1 2">NBRC 106553</strain>
    </source>
</reference>
<protein>
    <submittedName>
        <fullName evidence="1">Uncharacterized protein</fullName>
    </submittedName>
</protein>
<gene>
    <name evidence="1" type="ORF">PCA10_21560</name>
</gene>
<name>S6AQ62_METRE</name>
<keyword evidence="2" id="KW-1185">Reference proteome</keyword>
<dbReference type="EMBL" id="AP013068">
    <property type="protein sequence ID" value="BAN47888.1"/>
    <property type="molecule type" value="Genomic_DNA"/>
</dbReference>
<accession>S6AQ62</accession>
<organism evidence="1 2">
    <name type="scientific">Metapseudomonas resinovorans NBRC 106553</name>
    <dbReference type="NCBI Taxonomy" id="1245471"/>
    <lineage>
        <taxon>Bacteria</taxon>
        <taxon>Pseudomonadati</taxon>
        <taxon>Pseudomonadota</taxon>
        <taxon>Gammaproteobacteria</taxon>
        <taxon>Pseudomonadales</taxon>
        <taxon>Pseudomonadaceae</taxon>
        <taxon>Metapseudomonas</taxon>
    </lineage>
</organism>
<evidence type="ECO:0000313" key="2">
    <source>
        <dbReference type="Proteomes" id="UP000015503"/>
    </source>
</evidence>